<reference evidence="1" key="1">
    <citation type="submission" date="2023-04" db="EMBL/GenBank/DDBJ databases">
        <title>Draft Genome sequencing of Naganishia species isolated from polar environments using Oxford Nanopore Technology.</title>
        <authorList>
            <person name="Leo P."/>
            <person name="Venkateswaran K."/>
        </authorList>
    </citation>
    <scope>NUCLEOTIDE SEQUENCE</scope>
    <source>
        <strain evidence="1">MNA-CCFEE 5261</strain>
    </source>
</reference>
<dbReference type="Proteomes" id="UP001241377">
    <property type="component" value="Unassembled WGS sequence"/>
</dbReference>
<comment type="caution">
    <text evidence="1">The sequence shown here is derived from an EMBL/GenBank/DDBJ whole genome shotgun (WGS) entry which is preliminary data.</text>
</comment>
<proteinExistence type="predicted"/>
<organism evidence="1 2">
    <name type="scientific">Naganishia cerealis</name>
    <dbReference type="NCBI Taxonomy" id="610337"/>
    <lineage>
        <taxon>Eukaryota</taxon>
        <taxon>Fungi</taxon>
        <taxon>Dikarya</taxon>
        <taxon>Basidiomycota</taxon>
        <taxon>Agaricomycotina</taxon>
        <taxon>Tremellomycetes</taxon>
        <taxon>Filobasidiales</taxon>
        <taxon>Filobasidiaceae</taxon>
        <taxon>Naganishia</taxon>
    </lineage>
</organism>
<evidence type="ECO:0000313" key="2">
    <source>
        <dbReference type="Proteomes" id="UP001241377"/>
    </source>
</evidence>
<protein>
    <submittedName>
        <fullName evidence="1">Uncharacterized protein</fullName>
    </submittedName>
</protein>
<keyword evidence="2" id="KW-1185">Reference proteome</keyword>
<name>A0ACC2VAY4_9TREE</name>
<evidence type="ECO:0000313" key="1">
    <source>
        <dbReference type="EMBL" id="KAJ9096283.1"/>
    </source>
</evidence>
<accession>A0ACC2VAY4</accession>
<dbReference type="EMBL" id="JASBWR010000094">
    <property type="protein sequence ID" value="KAJ9096283.1"/>
    <property type="molecule type" value="Genomic_DNA"/>
</dbReference>
<gene>
    <name evidence="1" type="ORF">QFC19_007247</name>
</gene>
<sequence>MSSSVMDQVKQALHAMYSASNETDKINASKFLEQFQKSEAAWEITHTILTSNDSLEVVLFAAQTLRSKVTYDLNQLPEHNYTQLRESLLQMLSSQSHKVVRTQLSIAVAQLALQDLAWHNTVSDIIGALSQEQLLPFLLDVLRILPEELSDLAKTSLTDAEFNQRTSELITDNVERVLRVLADLAPNKSLSSLVLDCLNSWIKECRIEDILTVTPLTSLIFESLTNDDTFDRAVECLCTILRETRDIDNHELIDALYQQVLQLNAFMTSHPEKLEDPETFDGLVRLYVEAGESWHVLIAKNPGHFRELVEILLKCTAYNQDLDVVKYTFYFWYLLKLLLTLPRFKESKVAFADIYESLISVIIVHLTYPADADDSNLFQGDKEQEDKFKEFRYEMGDVLKDCCAVVGATRALNIPFQQLQNTISSSENAKWQQIEAPLFSMRTMAKEVSNKEKTILPVIMGFLVQLPEHPKIRYAATLVLGRYTEWTAKNPQYLEPQLNYIIAGFKGETTSDIKVAASHALMYFCQDCSSLLVNYLEQLYLLYGQIKDQIDLKSHYELADGLGHVILQVSEENRFQTCEMFWKPTVENLNRVLKEAQPGDEKANVLIADQVEIITTFVSVLKAPGFDEPAFLVCTLFIKDVWPLASQLLQKFGGSLKVSERLTKLIKSAIQSFSTYLNPILADIANLLHGGFQQNKYGCYLWVSGSLVREYGDEYTTDDIKKAVYQFALTQCSSFFDIAGSYTNIKEIPDLIEDFFRMLNDILMYFPLELIPDFAFLNTTLTTSIHTMDQLEEFDPLISCLHFQIDFVSWGLPHPPISFMGDNPPHIQDSVKRFLMEDNRGARLLKAVMEGLIFRFHADLQQDASDLLLKILTVVPDHDLALGWLNQVVHQLPNVGEKEVQKLISIVSVALPNKDNRRVRTGLRDFVNWYARKNVTPRSIA</sequence>